<accession>A0A9P7V069</accession>
<dbReference type="EMBL" id="CM032182">
    <property type="protein sequence ID" value="KAG7097790.1"/>
    <property type="molecule type" value="Genomic_DNA"/>
</dbReference>
<comment type="caution">
    <text evidence="1">The sequence shown here is derived from an EMBL/GenBank/DDBJ whole genome shotgun (WGS) entry which is preliminary data.</text>
</comment>
<organism evidence="1 2">
    <name type="scientific">Marasmius oreades</name>
    <name type="common">fairy-ring Marasmius</name>
    <dbReference type="NCBI Taxonomy" id="181124"/>
    <lineage>
        <taxon>Eukaryota</taxon>
        <taxon>Fungi</taxon>
        <taxon>Dikarya</taxon>
        <taxon>Basidiomycota</taxon>
        <taxon>Agaricomycotina</taxon>
        <taxon>Agaricomycetes</taxon>
        <taxon>Agaricomycetidae</taxon>
        <taxon>Agaricales</taxon>
        <taxon>Marasmiineae</taxon>
        <taxon>Marasmiaceae</taxon>
        <taxon>Marasmius</taxon>
    </lineage>
</organism>
<dbReference type="Proteomes" id="UP001049176">
    <property type="component" value="Chromosome 2"/>
</dbReference>
<reference evidence="1" key="1">
    <citation type="journal article" date="2021" name="Genome Biol. Evol.">
        <title>The assembled and annotated genome of the fairy-ring fungus Marasmius oreades.</title>
        <authorList>
            <person name="Hiltunen M."/>
            <person name="Ament-Velasquez S.L."/>
            <person name="Johannesson H."/>
        </authorList>
    </citation>
    <scope>NUCLEOTIDE SEQUENCE</scope>
    <source>
        <strain evidence="1">03SP1</strain>
    </source>
</reference>
<keyword evidence="2" id="KW-1185">Reference proteome</keyword>
<evidence type="ECO:0000313" key="2">
    <source>
        <dbReference type="Proteomes" id="UP001049176"/>
    </source>
</evidence>
<dbReference type="AlphaFoldDB" id="A0A9P7V069"/>
<gene>
    <name evidence="1" type="ORF">E1B28_005109</name>
</gene>
<evidence type="ECO:0000313" key="1">
    <source>
        <dbReference type="EMBL" id="KAG7097790.1"/>
    </source>
</evidence>
<proteinExistence type="predicted"/>
<dbReference type="RefSeq" id="XP_043014260.1">
    <property type="nucleotide sequence ID" value="XM_043149653.1"/>
</dbReference>
<dbReference type="KEGG" id="more:E1B28_005109"/>
<name>A0A9P7V069_9AGAR</name>
<protein>
    <submittedName>
        <fullName evidence="1">Uncharacterized protein</fullName>
    </submittedName>
</protein>
<dbReference type="GeneID" id="66074185"/>
<sequence>MTVWVDHVTNGPLPDPVAVRPLDTNPVVVATERRANQLAVPPDNFFTPVVEKADSSLTPNMAIKGPFSTTRGMYWLSSTKDPMKCPPNRSAFYPYRAGDIWINDILNDCPARQVFVWTASDDWTIVPGQALEHRKARFQHPVEADRWFSFNCSGIPTWLKMSTIEKNGRALRKWEALGGVDEIEGAQKRARLAMGVGKKPKRAGTPHPTASGTARVLRPAVAHHRTPTEVGARRVRIRAPGEEVPE</sequence>